<reference evidence="1 2" key="1">
    <citation type="submission" date="2015-04" db="EMBL/GenBank/DDBJ databases">
        <authorList>
            <person name="Heijne W.H."/>
            <person name="Fedorova N.D."/>
            <person name="Nierman W.C."/>
            <person name="Vollebregt A.W."/>
            <person name="Zhao Z."/>
            <person name="Wu L."/>
            <person name="Kumar M."/>
            <person name="Stam H."/>
            <person name="van den Berg M.A."/>
            <person name="Pel H.J."/>
        </authorList>
    </citation>
    <scope>NUCLEOTIDE SEQUENCE [LARGE SCALE GENOMIC DNA]</scope>
    <source>
        <strain evidence="1 2">CBS 393.64</strain>
    </source>
</reference>
<proteinExistence type="predicted"/>
<comment type="caution">
    <text evidence="1">The sequence shown here is derived from an EMBL/GenBank/DDBJ whole genome shotgun (WGS) entry which is preliminary data.</text>
</comment>
<dbReference type="EMBL" id="LASV01000046">
    <property type="protein sequence ID" value="KKA24856.1"/>
    <property type="molecule type" value="Genomic_DNA"/>
</dbReference>
<sequence>MLLIHYMSGHSVKTLSPERKMRSCITSNKFNRDIPAAPKLRELEAVLARPNSMLLPPCSLLLPSAPPAPRTEVVFGSGILRSFCCGSKPAYTADMIGKDRAILSGNIRIYNQTGEIKAI</sequence>
<dbReference type="GeneID" id="25313475"/>
<keyword evidence="2" id="KW-1185">Reference proteome</keyword>
<organism evidence="1 2">
    <name type="scientific">Rasamsonia emersonii (strain ATCC 16479 / CBS 393.64 / IMI 116815)</name>
    <dbReference type="NCBI Taxonomy" id="1408163"/>
    <lineage>
        <taxon>Eukaryota</taxon>
        <taxon>Fungi</taxon>
        <taxon>Dikarya</taxon>
        <taxon>Ascomycota</taxon>
        <taxon>Pezizomycotina</taxon>
        <taxon>Eurotiomycetes</taxon>
        <taxon>Eurotiomycetidae</taxon>
        <taxon>Eurotiales</taxon>
        <taxon>Trichocomaceae</taxon>
        <taxon>Rasamsonia</taxon>
    </lineage>
</organism>
<dbReference type="RefSeq" id="XP_013331468.1">
    <property type="nucleotide sequence ID" value="XM_013476014.1"/>
</dbReference>
<evidence type="ECO:0000313" key="1">
    <source>
        <dbReference type="EMBL" id="KKA24856.1"/>
    </source>
</evidence>
<name>A0A0F4Z441_RASE3</name>
<accession>A0A0F4Z441</accession>
<protein>
    <submittedName>
        <fullName evidence="1">Uncharacterized protein</fullName>
    </submittedName>
</protein>
<dbReference type="Proteomes" id="UP000053958">
    <property type="component" value="Unassembled WGS sequence"/>
</dbReference>
<evidence type="ECO:0000313" key="2">
    <source>
        <dbReference type="Proteomes" id="UP000053958"/>
    </source>
</evidence>
<dbReference type="AlphaFoldDB" id="A0A0F4Z441"/>
<gene>
    <name evidence="1" type="ORF">T310_1124</name>
</gene>